<dbReference type="EMBL" id="MLYV02000883">
    <property type="protein sequence ID" value="PSR75566.1"/>
    <property type="molecule type" value="Genomic_DNA"/>
</dbReference>
<name>A0A2R6NRT7_9APHY</name>
<keyword evidence="3" id="KW-1185">Reference proteome</keyword>
<feature type="chain" id="PRO_5015348449" evidence="1">
    <location>
        <begin position="22"/>
        <end position="136"/>
    </location>
</feature>
<evidence type="ECO:0000313" key="2">
    <source>
        <dbReference type="EMBL" id="PSR75566.1"/>
    </source>
</evidence>
<protein>
    <submittedName>
        <fullName evidence="2">Uncharacterized protein</fullName>
    </submittedName>
</protein>
<reference evidence="2 3" key="1">
    <citation type="submission" date="2018-02" db="EMBL/GenBank/DDBJ databases">
        <title>Genome sequence of the basidiomycete white-rot fungus Phlebia centrifuga.</title>
        <authorList>
            <person name="Granchi Z."/>
            <person name="Peng M."/>
            <person name="de Vries R.P."/>
            <person name="Hilden K."/>
            <person name="Makela M.R."/>
            <person name="Grigoriev I."/>
            <person name="Riley R."/>
        </authorList>
    </citation>
    <scope>NUCLEOTIDE SEQUENCE [LARGE SCALE GENOMIC DNA]</scope>
    <source>
        <strain evidence="2 3">FBCC195</strain>
    </source>
</reference>
<dbReference type="OrthoDB" id="2831684at2759"/>
<comment type="caution">
    <text evidence="2">The sequence shown here is derived from an EMBL/GenBank/DDBJ whole genome shotgun (WGS) entry which is preliminary data.</text>
</comment>
<dbReference type="PANTHER" id="PTHR36183">
    <property type="entry name" value="BETA-GLUCURONIDASE"/>
    <property type="match status" value="1"/>
</dbReference>
<proteinExistence type="predicted"/>
<dbReference type="Proteomes" id="UP000186601">
    <property type="component" value="Unassembled WGS sequence"/>
</dbReference>
<dbReference type="AlphaFoldDB" id="A0A2R6NRT7"/>
<gene>
    <name evidence="2" type="ORF">PHLCEN_2v9046</name>
</gene>
<dbReference type="InterPro" id="IPR017853">
    <property type="entry name" value="GH"/>
</dbReference>
<keyword evidence="1" id="KW-0732">Signal</keyword>
<dbReference type="SUPFAM" id="SSF51445">
    <property type="entry name" value="(Trans)glycosidases"/>
    <property type="match status" value="1"/>
</dbReference>
<dbReference type="InterPro" id="IPR052974">
    <property type="entry name" value="GH79_Enzymes"/>
</dbReference>
<dbReference type="Gene3D" id="3.20.20.80">
    <property type="entry name" value="Glycosidases"/>
    <property type="match status" value="1"/>
</dbReference>
<feature type="signal peptide" evidence="1">
    <location>
        <begin position="1"/>
        <end position="21"/>
    </location>
</feature>
<dbReference type="PANTHER" id="PTHR36183:SF2">
    <property type="entry name" value="BETA-GLUCURONIDASE C-TERMINAL DOMAIN-CONTAINING PROTEIN"/>
    <property type="match status" value="1"/>
</dbReference>
<accession>A0A2R6NRT7</accession>
<organism evidence="2 3">
    <name type="scientific">Hermanssonia centrifuga</name>
    <dbReference type="NCBI Taxonomy" id="98765"/>
    <lineage>
        <taxon>Eukaryota</taxon>
        <taxon>Fungi</taxon>
        <taxon>Dikarya</taxon>
        <taxon>Basidiomycota</taxon>
        <taxon>Agaricomycotina</taxon>
        <taxon>Agaricomycetes</taxon>
        <taxon>Polyporales</taxon>
        <taxon>Meruliaceae</taxon>
        <taxon>Hermanssonia</taxon>
    </lineage>
</organism>
<sequence length="136" mass="15153">MFRQWGMKQITMRADLALLVGVPQTTPPNFCYQYSTCDPVRNAIATLPNLVNHQNVTAYLDLWKPQIAAAKSRGKEFVVGEFSSVSCSGKENVTDTFGQALWLADTILYGGFLNISRMYLHQGATLVFQSSDQANR</sequence>
<evidence type="ECO:0000313" key="3">
    <source>
        <dbReference type="Proteomes" id="UP000186601"/>
    </source>
</evidence>
<evidence type="ECO:0000256" key="1">
    <source>
        <dbReference type="SAM" id="SignalP"/>
    </source>
</evidence>